<evidence type="ECO:0000259" key="1">
    <source>
        <dbReference type="Pfam" id="PF08666"/>
    </source>
</evidence>
<name>A0A6J6DVV2_9ZZZZ</name>
<dbReference type="EMBL" id="CAEZTT010000002">
    <property type="protein sequence ID" value="CAB4567069.1"/>
    <property type="molecule type" value="Genomic_DNA"/>
</dbReference>
<accession>A0A6J6DVV2</accession>
<feature type="domain" description="Oxidoreductase DRL-like catalytic" evidence="2">
    <location>
        <begin position="156"/>
        <end position="317"/>
    </location>
</feature>
<reference evidence="3" key="1">
    <citation type="submission" date="2020-05" db="EMBL/GenBank/DDBJ databases">
        <authorList>
            <person name="Chiriac C."/>
            <person name="Salcher M."/>
            <person name="Ghai R."/>
            <person name="Kavagutti S V."/>
        </authorList>
    </citation>
    <scope>NUCLEOTIDE SEQUENCE</scope>
</reference>
<protein>
    <submittedName>
        <fullName evidence="3">Unannotated protein</fullName>
    </submittedName>
</protein>
<feature type="domain" description="SAF" evidence="1">
    <location>
        <begin position="351"/>
        <end position="406"/>
    </location>
</feature>
<dbReference type="AlphaFoldDB" id="A0A6J6DVV2"/>
<dbReference type="Gene3D" id="3.40.50.720">
    <property type="entry name" value="NAD(P)-binding Rossmann-like Domain"/>
    <property type="match status" value="1"/>
</dbReference>
<evidence type="ECO:0000259" key="2">
    <source>
        <dbReference type="Pfam" id="PF21135"/>
    </source>
</evidence>
<dbReference type="InterPro" id="IPR036291">
    <property type="entry name" value="NAD(P)-bd_dom_sf"/>
</dbReference>
<evidence type="ECO:0000313" key="3">
    <source>
        <dbReference type="EMBL" id="CAB4567069.1"/>
    </source>
</evidence>
<proteinExistence type="predicted"/>
<dbReference type="SUPFAM" id="SSF51735">
    <property type="entry name" value="NAD(P)-binding Rossmann-fold domains"/>
    <property type="match status" value="1"/>
</dbReference>
<dbReference type="Pfam" id="PF21135">
    <property type="entry name" value="DRL_cat"/>
    <property type="match status" value="1"/>
</dbReference>
<organism evidence="3">
    <name type="scientific">freshwater metagenome</name>
    <dbReference type="NCBI Taxonomy" id="449393"/>
    <lineage>
        <taxon>unclassified sequences</taxon>
        <taxon>metagenomes</taxon>
        <taxon>ecological metagenomes</taxon>
    </lineage>
</organism>
<dbReference type="PANTHER" id="PTHR37850:SF2">
    <property type="entry name" value="SAF DOMAIN PROTEIN"/>
    <property type="match status" value="1"/>
</dbReference>
<dbReference type="PANTHER" id="PTHR37850">
    <property type="entry name" value="STRU PROTEIN"/>
    <property type="match status" value="1"/>
</dbReference>
<dbReference type="Pfam" id="PF08666">
    <property type="entry name" value="SAF"/>
    <property type="match status" value="1"/>
</dbReference>
<gene>
    <name evidence="3" type="ORF">UFOPK1726_00055</name>
</gene>
<dbReference type="InterPro" id="IPR013974">
    <property type="entry name" value="SAF"/>
</dbReference>
<sequence>MQYRAELKRLAQAQGRDFRIALVGAGQMGRGFASQSHRMGLAVAVISDIDSARIQQAYNDLGLGEAVISDDLATLNGAIEAGKPAGTTNAEIVPHLNVDVVIEATGVPEIGAKVAYHTLTSRKHVAVLNVECDVTIGPILRKTAEEHGVLYSVCHGDEPVEAKELVDFALDLSFEVVCAGKGKNNPFEPLSNPDTVAERAKAKHMNPKMLASFTDGSKTMIEMAALANATGLKLTKRGMIGPAATVKTLQDVFALKADGGVLEETGVVEYCTGDVAPGVFVIVKTDSPYVAEEMSYLSMGKGPYFALYRPYHLASVEAPITVAKMLVDGRASLVSGKRMTEVIAATKKVHKAGDVFDGIGGYSARGVTDRVEDALRDNMVPIGILQGAVAKREIPVGAYVTYDDVELDTTQTIYKLRQEQDALGL</sequence>
<dbReference type="InterPro" id="IPR048423">
    <property type="entry name" value="DRL_cat"/>
</dbReference>
<dbReference type="CDD" id="cd11616">
    <property type="entry name" value="SAF_DH_OX_like"/>
    <property type="match status" value="1"/>
</dbReference>